<name>A0A437J4Q0_9SPHN</name>
<dbReference type="SMART" id="SM00448">
    <property type="entry name" value="REC"/>
    <property type="match status" value="1"/>
</dbReference>
<reference evidence="4 5" key="1">
    <citation type="submission" date="2019-01" db="EMBL/GenBank/DDBJ databases">
        <authorList>
            <person name="Chen W.-M."/>
        </authorList>
    </citation>
    <scope>NUCLEOTIDE SEQUENCE [LARGE SCALE GENOMIC DNA]</scope>
    <source>
        <strain evidence="4 5">TLA-22</strain>
    </source>
</reference>
<gene>
    <name evidence="4" type="ORF">ENE74_14955</name>
</gene>
<dbReference type="OrthoDB" id="9784719at2"/>
<dbReference type="PROSITE" id="PS50110">
    <property type="entry name" value="RESPONSE_REGULATORY"/>
    <property type="match status" value="1"/>
</dbReference>
<dbReference type="Gene3D" id="3.40.50.2300">
    <property type="match status" value="1"/>
</dbReference>
<proteinExistence type="predicted"/>
<dbReference type="InterPro" id="IPR050595">
    <property type="entry name" value="Bact_response_regulator"/>
</dbReference>
<comment type="caution">
    <text evidence="4">The sequence shown here is derived from an EMBL/GenBank/DDBJ whole genome shotgun (WGS) entry which is preliminary data.</text>
</comment>
<dbReference type="InterPro" id="IPR001789">
    <property type="entry name" value="Sig_transdc_resp-reg_receiver"/>
</dbReference>
<keyword evidence="1 2" id="KW-0597">Phosphoprotein</keyword>
<evidence type="ECO:0000256" key="1">
    <source>
        <dbReference type="ARBA" id="ARBA00022553"/>
    </source>
</evidence>
<sequence>MERSTVPFALVVDDDALILMLAREILEEAGFRCHEAKSGDEAIALLETHHDSVVLLFSDVEMPGSTNGFALARHVDTHWPHIEIVIASGRMTPEPGDMPDRATFIGKPFALDMVHAHLRRTLPDGKKPAPLRQAV</sequence>
<evidence type="ECO:0000313" key="4">
    <source>
        <dbReference type="EMBL" id="RVT39652.1"/>
    </source>
</evidence>
<evidence type="ECO:0000259" key="3">
    <source>
        <dbReference type="PROSITE" id="PS50110"/>
    </source>
</evidence>
<dbReference type="SUPFAM" id="SSF52172">
    <property type="entry name" value="CheY-like"/>
    <property type="match status" value="1"/>
</dbReference>
<organism evidence="4 5">
    <name type="scientific">Sphingobium algorifonticola</name>
    <dbReference type="NCBI Taxonomy" id="2008318"/>
    <lineage>
        <taxon>Bacteria</taxon>
        <taxon>Pseudomonadati</taxon>
        <taxon>Pseudomonadota</taxon>
        <taxon>Alphaproteobacteria</taxon>
        <taxon>Sphingomonadales</taxon>
        <taxon>Sphingomonadaceae</taxon>
        <taxon>Sphingobium</taxon>
    </lineage>
</organism>
<keyword evidence="5" id="KW-1185">Reference proteome</keyword>
<protein>
    <submittedName>
        <fullName evidence="4">Response regulator</fullName>
    </submittedName>
</protein>
<evidence type="ECO:0000313" key="5">
    <source>
        <dbReference type="Proteomes" id="UP000282977"/>
    </source>
</evidence>
<dbReference type="PANTHER" id="PTHR44591:SF3">
    <property type="entry name" value="RESPONSE REGULATORY DOMAIN-CONTAINING PROTEIN"/>
    <property type="match status" value="1"/>
</dbReference>
<dbReference type="AlphaFoldDB" id="A0A437J4Q0"/>
<dbReference type="EMBL" id="RZUL01000006">
    <property type="protein sequence ID" value="RVT39652.1"/>
    <property type="molecule type" value="Genomic_DNA"/>
</dbReference>
<feature type="domain" description="Response regulatory" evidence="3">
    <location>
        <begin position="8"/>
        <end position="122"/>
    </location>
</feature>
<dbReference type="InterPro" id="IPR011006">
    <property type="entry name" value="CheY-like_superfamily"/>
</dbReference>
<accession>A0A437J4Q0</accession>
<evidence type="ECO:0000256" key="2">
    <source>
        <dbReference type="PROSITE-ProRule" id="PRU00169"/>
    </source>
</evidence>
<dbReference type="Pfam" id="PF00072">
    <property type="entry name" value="Response_reg"/>
    <property type="match status" value="1"/>
</dbReference>
<dbReference type="GO" id="GO:0000160">
    <property type="term" value="P:phosphorelay signal transduction system"/>
    <property type="evidence" value="ECO:0007669"/>
    <property type="project" value="InterPro"/>
</dbReference>
<dbReference type="PANTHER" id="PTHR44591">
    <property type="entry name" value="STRESS RESPONSE REGULATOR PROTEIN 1"/>
    <property type="match status" value="1"/>
</dbReference>
<dbReference type="Proteomes" id="UP000282977">
    <property type="component" value="Unassembled WGS sequence"/>
</dbReference>
<feature type="modified residue" description="4-aspartylphosphate" evidence="2">
    <location>
        <position position="59"/>
    </location>
</feature>